<dbReference type="CDD" id="cd06133">
    <property type="entry name" value="ERI-1_3'hExo_like"/>
    <property type="match status" value="1"/>
</dbReference>
<keyword evidence="2" id="KW-0378">Hydrolase</keyword>
<dbReference type="PANTHER" id="PTHR23044:SF61">
    <property type="entry name" value="3'-5' EXORIBONUCLEASE 1-RELATED"/>
    <property type="match status" value="1"/>
</dbReference>
<dbReference type="InterPro" id="IPR051274">
    <property type="entry name" value="3-5_Exoribonuclease"/>
</dbReference>
<name>A0A9D1PBA0_9FIRM</name>
<sequence>MNYIVFDLEWNQCPYGKERENKKLPFEIIEIGALKLDENRNYTDSFHQVVKPVVYKKLHYRTKEILDIKGSDLEQGIPFTEAVKTFIKWCGPEAKFCTWGSSDLVELQRNMKYYHMLNLLKGPVFYYDIQKLFGLAYEGQRTARSLESAIDYLDMKKEGQFHRALNDAYYTAEIFKGIPEETAQKYFSIDCYQNPRVRKDQIYTVFPEYSKFISREFLSKEEAMKDRDVTQTRCFLCGKTAKKKIRWFSVNTKSHICLAFCPVHGYFRGKARLKKTDEGKYYVVKTLKKINGEEAEHIREKRDVLRKKRRKRRHQEKM</sequence>
<evidence type="ECO:0000313" key="5">
    <source>
        <dbReference type="EMBL" id="HIV37551.1"/>
    </source>
</evidence>
<keyword evidence="1" id="KW-0540">Nuclease</keyword>
<dbReference type="SMART" id="SM00479">
    <property type="entry name" value="EXOIII"/>
    <property type="match status" value="1"/>
</dbReference>
<comment type="caution">
    <text evidence="5">The sequence shown here is derived from an EMBL/GenBank/DDBJ whole genome shotgun (WGS) entry which is preliminary data.</text>
</comment>
<reference evidence="5" key="1">
    <citation type="journal article" date="2021" name="PeerJ">
        <title>Extensive microbial diversity within the chicken gut microbiome revealed by metagenomics and culture.</title>
        <authorList>
            <person name="Gilroy R."/>
            <person name="Ravi A."/>
            <person name="Getino M."/>
            <person name="Pursley I."/>
            <person name="Horton D.L."/>
            <person name="Alikhan N.F."/>
            <person name="Baker D."/>
            <person name="Gharbi K."/>
            <person name="Hall N."/>
            <person name="Watson M."/>
            <person name="Adriaenssens E.M."/>
            <person name="Foster-Nyarko E."/>
            <person name="Jarju S."/>
            <person name="Secka A."/>
            <person name="Antonio M."/>
            <person name="Oren A."/>
            <person name="Chaudhuri R.R."/>
            <person name="La Ragione R."/>
            <person name="Hildebrand F."/>
            <person name="Pallen M.J."/>
        </authorList>
    </citation>
    <scope>NUCLEOTIDE SEQUENCE</scope>
    <source>
        <strain evidence="5">CHK195-9823</strain>
    </source>
</reference>
<evidence type="ECO:0000256" key="2">
    <source>
        <dbReference type="ARBA" id="ARBA00022801"/>
    </source>
</evidence>
<evidence type="ECO:0000313" key="6">
    <source>
        <dbReference type="Proteomes" id="UP000886814"/>
    </source>
</evidence>
<dbReference type="GO" id="GO:0000175">
    <property type="term" value="F:3'-5'-RNA exonuclease activity"/>
    <property type="evidence" value="ECO:0007669"/>
    <property type="project" value="InterPro"/>
</dbReference>
<dbReference type="SUPFAM" id="SSF53098">
    <property type="entry name" value="Ribonuclease H-like"/>
    <property type="match status" value="1"/>
</dbReference>
<dbReference type="PANTHER" id="PTHR23044">
    <property type="entry name" value="3'-5' EXONUCLEASE ERI1-RELATED"/>
    <property type="match status" value="1"/>
</dbReference>
<dbReference type="EMBL" id="DXIQ01000005">
    <property type="protein sequence ID" value="HIV37551.1"/>
    <property type="molecule type" value="Genomic_DNA"/>
</dbReference>
<dbReference type="Pfam" id="PF00929">
    <property type="entry name" value="RNase_T"/>
    <property type="match status" value="1"/>
</dbReference>
<dbReference type="InterPro" id="IPR036397">
    <property type="entry name" value="RNaseH_sf"/>
</dbReference>
<dbReference type="Proteomes" id="UP000886814">
    <property type="component" value="Unassembled WGS sequence"/>
</dbReference>
<proteinExistence type="predicted"/>
<gene>
    <name evidence="5" type="ORF">H9747_00895</name>
</gene>
<accession>A0A9D1PBA0</accession>
<dbReference type="Gene3D" id="3.30.420.10">
    <property type="entry name" value="Ribonuclease H-like superfamily/Ribonuclease H"/>
    <property type="match status" value="1"/>
</dbReference>
<evidence type="ECO:0000259" key="4">
    <source>
        <dbReference type="SMART" id="SM00479"/>
    </source>
</evidence>
<dbReference type="AlphaFoldDB" id="A0A9D1PBA0"/>
<dbReference type="InterPro" id="IPR047201">
    <property type="entry name" value="ERI-1_3'hExo-like"/>
</dbReference>
<evidence type="ECO:0000256" key="1">
    <source>
        <dbReference type="ARBA" id="ARBA00022722"/>
    </source>
</evidence>
<evidence type="ECO:0000256" key="3">
    <source>
        <dbReference type="ARBA" id="ARBA00022839"/>
    </source>
</evidence>
<dbReference type="InterPro" id="IPR013520">
    <property type="entry name" value="Ribonucl_H"/>
</dbReference>
<keyword evidence="3 5" id="KW-0269">Exonuclease</keyword>
<dbReference type="InterPro" id="IPR012337">
    <property type="entry name" value="RNaseH-like_sf"/>
</dbReference>
<reference evidence="5" key="2">
    <citation type="submission" date="2021-04" db="EMBL/GenBank/DDBJ databases">
        <authorList>
            <person name="Gilroy R."/>
        </authorList>
    </citation>
    <scope>NUCLEOTIDE SEQUENCE</scope>
    <source>
        <strain evidence="5">CHK195-9823</strain>
    </source>
</reference>
<protein>
    <submittedName>
        <fullName evidence="5">Exonuclease domain-containing protein</fullName>
    </submittedName>
</protein>
<dbReference type="GO" id="GO:0003676">
    <property type="term" value="F:nucleic acid binding"/>
    <property type="evidence" value="ECO:0007669"/>
    <property type="project" value="InterPro"/>
</dbReference>
<feature type="domain" description="Exonuclease" evidence="4">
    <location>
        <begin position="2"/>
        <end position="184"/>
    </location>
</feature>
<organism evidence="5 6">
    <name type="scientific">Candidatus Blautia stercorigallinarum</name>
    <dbReference type="NCBI Taxonomy" id="2838501"/>
    <lineage>
        <taxon>Bacteria</taxon>
        <taxon>Bacillati</taxon>
        <taxon>Bacillota</taxon>
        <taxon>Clostridia</taxon>
        <taxon>Lachnospirales</taxon>
        <taxon>Lachnospiraceae</taxon>
        <taxon>Blautia</taxon>
    </lineage>
</organism>